<organism evidence="2">
    <name type="scientific">Amorphochlora amoebiformis</name>
    <dbReference type="NCBI Taxonomy" id="1561963"/>
    <lineage>
        <taxon>Eukaryota</taxon>
        <taxon>Sar</taxon>
        <taxon>Rhizaria</taxon>
        <taxon>Cercozoa</taxon>
        <taxon>Chlorarachniophyceae</taxon>
        <taxon>Amorphochlora</taxon>
    </lineage>
</organism>
<feature type="transmembrane region" description="Helical" evidence="1">
    <location>
        <begin position="122"/>
        <end position="138"/>
    </location>
</feature>
<protein>
    <submittedName>
        <fullName evidence="2">Uncharacterized protein</fullName>
    </submittedName>
</protein>
<accession>A0A0H5BKY4</accession>
<name>A0A0H5BKY4_9EUKA</name>
<feature type="transmembrane region" description="Helical" evidence="1">
    <location>
        <begin position="67"/>
        <end position="87"/>
    </location>
</feature>
<evidence type="ECO:0000313" key="2">
    <source>
        <dbReference type="EMBL" id="BAS01990.1"/>
    </source>
</evidence>
<keyword evidence="1" id="KW-0472">Membrane</keyword>
<sequence>MTNSCFILSSDNKVTISNIINKIKKFATSKKINCIAINASIHLQKDKHLEFDLDINNYFNILYIQKFFKFSIAYLNNLILEFFFIIIESFLFKVQEKENLLMIVVFPLNWMALPNSTDKKTFFAYVNKTFRIFYFLLIKEEFFNIDFKKIYFLLIKVIFYLQILLFLEDEPNYLIIIPSHFNNVSYNTLLNHNKQTIIFWKQFCNVINKANGSLFEMFIIHNIINTIKKLEKVVFSDLNQAYLTNLIGLKIEQ</sequence>
<feature type="transmembrane region" description="Helical" evidence="1">
    <location>
        <begin position="150"/>
        <end position="167"/>
    </location>
</feature>
<geneLocation type="nucleomorph" evidence="2"/>
<reference evidence="2" key="1">
    <citation type="journal article" date="2015" name="Genome Biol. Evol.">
        <title>Nucleomorph Genome Sequences of Two Chlorarachniophytes, Amorphochlora amoebiformis and Lotharella vacuolata.</title>
        <authorList>
            <person name="Suzuki S."/>
            <person name="Shirato S."/>
            <person name="Hirakawa Y."/>
            <person name="Ishida K."/>
        </authorList>
    </citation>
    <scope>NUCLEOTIDE SEQUENCE</scope>
    <source>
        <strain evidence="2">CCMP2058</strain>
    </source>
</reference>
<keyword evidence="2" id="KW-0542">Nucleomorph</keyword>
<dbReference type="AlphaFoldDB" id="A0A0H5BKY4"/>
<keyword evidence="1" id="KW-0812">Transmembrane</keyword>
<proteinExistence type="predicted"/>
<keyword evidence="1" id="KW-1133">Transmembrane helix</keyword>
<evidence type="ECO:0000256" key="1">
    <source>
        <dbReference type="SAM" id="Phobius"/>
    </source>
</evidence>
<dbReference type="EMBL" id="AB996604">
    <property type="protein sequence ID" value="BAS01990.1"/>
    <property type="molecule type" value="Genomic_DNA"/>
</dbReference>